<comment type="caution">
    <text evidence="1">The sequence shown here is derived from an EMBL/GenBank/DDBJ whole genome shotgun (WGS) entry which is preliminary data.</text>
</comment>
<dbReference type="EMBL" id="BAABFX010000028">
    <property type="protein sequence ID" value="GAA4397216.1"/>
    <property type="molecule type" value="Genomic_DNA"/>
</dbReference>
<evidence type="ECO:0008006" key="3">
    <source>
        <dbReference type="Google" id="ProtNLM"/>
    </source>
</evidence>
<gene>
    <name evidence="1" type="ORF">GCM10023153_20900</name>
</gene>
<organism evidence="1 2">
    <name type="scientific">Ornithinibacter aureus</name>
    <dbReference type="NCBI Taxonomy" id="622664"/>
    <lineage>
        <taxon>Bacteria</taxon>
        <taxon>Bacillati</taxon>
        <taxon>Actinomycetota</taxon>
        <taxon>Actinomycetes</taxon>
        <taxon>Micrococcales</taxon>
        <taxon>Intrasporangiaceae</taxon>
        <taxon>Ornithinibacter</taxon>
    </lineage>
</organism>
<dbReference type="Pfam" id="PF14022">
    <property type="entry name" value="DUF4238"/>
    <property type="match status" value="1"/>
</dbReference>
<accession>A0ABP8JWR2</accession>
<dbReference type="InterPro" id="IPR025332">
    <property type="entry name" value="DUF4238"/>
</dbReference>
<proteinExistence type="predicted"/>
<name>A0ABP8JWR2_9MICO</name>
<sequence length="280" mass="30699">MNASVTKQHVVSRVVLAQFAVDRHLEVEDSRRPGRWRLRSPAAVGYVSDFVEHDSGQVEALWQTVETRLPQAISVALQGVAPEPGSPEESTLRDCIALHWARSKAVKTAAHQSWLRVQARHRDEFRSRGDHVLAGLFERRTGRTATPAELDALNAELHTGPEEVLDGRHFAARVPEFYGFARSHLARSHVQVLLCGDGVEDLVMSDAPVLTPSGRRKGLNPSQGVALGDATAAGMPLGPRLFVSMHDVAEVRELTAAGATLLNSLQEQVRVVQMFRRPAP</sequence>
<keyword evidence="2" id="KW-1185">Reference proteome</keyword>
<evidence type="ECO:0000313" key="1">
    <source>
        <dbReference type="EMBL" id="GAA4397216.1"/>
    </source>
</evidence>
<dbReference type="Proteomes" id="UP001500390">
    <property type="component" value="Unassembled WGS sequence"/>
</dbReference>
<protein>
    <recommendedName>
        <fullName evidence="3">DUF4238 domain-containing protein</fullName>
    </recommendedName>
</protein>
<reference evidence="2" key="1">
    <citation type="journal article" date="2019" name="Int. J. Syst. Evol. Microbiol.">
        <title>The Global Catalogue of Microorganisms (GCM) 10K type strain sequencing project: providing services to taxonomists for standard genome sequencing and annotation.</title>
        <authorList>
            <consortium name="The Broad Institute Genomics Platform"/>
            <consortium name="The Broad Institute Genome Sequencing Center for Infectious Disease"/>
            <person name="Wu L."/>
            <person name="Ma J."/>
        </authorList>
    </citation>
    <scope>NUCLEOTIDE SEQUENCE [LARGE SCALE GENOMIC DNA]</scope>
    <source>
        <strain evidence="2">JCM 17738</strain>
    </source>
</reference>
<dbReference type="RefSeq" id="WP_159902347.1">
    <property type="nucleotide sequence ID" value="NZ_BAABFX010000028.1"/>
</dbReference>
<evidence type="ECO:0000313" key="2">
    <source>
        <dbReference type="Proteomes" id="UP001500390"/>
    </source>
</evidence>